<keyword evidence="3 4" id="KW-0418">Kinase</keyword>
<gene>
    <name evidence="5" type="ORF">D3Z30_07410</name>
    <name evidence="6" type="ORF">DXC19_07415</name>
</gene>
<dbReference type="EC" id="2.7.1.-" evidence="6"/>
<dbReference type="PANTHER" id="PTHR21599:SF0">
    <property type="entry name" value="GLYCERATE KINASE"/>
    <property type="match status" value="1"/>
</dbReference>
<dbReference type="InterPro" id="IPR018197">
    <property type="entry name" value="Glycerate_kinase_RE-like"/>
</dbReference>
<name>A0A364US56_STAWA</name>
<dbReference type="EMBL" id="QXWP01000003">
    <property type="protein sequence ID" value="NBH30810.1"/>
    <property type="molecule type" value="Genomic_DNA"/>
</dbReference>
<evidence type="ECO:0000313" key="7">
    <source>
        <dbReference type="Proteomes" id="UP000261016"/>
    </source>
</evidence>
<sequence>MKIVIAPDSFKESMSAKEAAEAIQEGFSTILPSTIEYDLIPMADGGEGTTEALIDALNAKIITTTVKDPLYRDINANYAYSPHQKIAIIEMAAASGLDLLSNEERNPLKTTSFGTGQLINHALDQGAQKIILGIGGSATNDGGAGMLQALGVKFTDSNGHSIEPGGIHLLDIQTIDTTQLNSKLKNIDMKVACDVTNPLLGDNGATMIYGPQKGATTKMIPKLDTALSHYHDKIKLQLDKDVKDIPGAGAAGGMGTALLAFLDVQLSKGIDVVLEETHFKSRIKDADLVITGEGKLDYQTIFGKTPIGVAQVAKQFNLPVIAIGGSLGERYEAVYDHGIDSVFSIMNQPMDLQYALDNGPTLLSQTAHNIARLLKLNMSFDS</sequence>
<comment type="similarity">
    <text evidence="1 4">Belongs to the glycerate kinase type-1 family.</text>
</comment>
<dbReference type="PIRSF" id="PIRSF006078">
    <property type="entry name" value="GlxK"/>
    <property type="match status" value="1"/>
</dbReference>
<dbReference type="GO" id="GO:0008887">
    <property type="term" value="F:glycerate kinase activity"/>
    <property type="evidence" value="ECO:0007669"/>
    <property type="project" value="UniProtKB-UniRule"/>
</dbReference>
<evidence type="ECO:0000313" key="6">
    <source>
        <dbReference type="EMBL" id="RGM31376.1"/>
    </source>
</evidence>
<evidence type="ECO:0000256" key="1">
    <source>
        <dbReference type="ARBA" id="ARBA00006284"/>
    </source>
</evidence>
<evidence type="ECO:0000256" key="4">
    <source>
        <dbReference type="PIRNR" id="PIRNR006078"/>
    </source>
</evidence>
<dbReference type="NCBIfam" id="TIGR00045">
    <property type="entry name" value="glycerate kinase"/>
    <property type="match status" value="1"/>
</dbReference>
<dbReference type="SUPFAM" id="SSF110738">
    <property type="entry name" value="Glycerate kinase I"/>
    <property type="match status" value="1"/>
</dbReference>
<organism evidence="6 7">
    <name type="scientific">Staphylococcus warneri</name>
    <dbReference type="NCBI Taxonomy" id="1292"/>
    <lineage>
        <taxon>Bacteria</taxon>
        <taxon>Bacillati</taxon>
        <taxon>Bacillota</taxon>
        <taxon>Bacilli</taxon>
        <taxon>Bacillales</taxon>
        <taxon>Staphylococcaceae</taxon>
        <taxon>Staphylococcus</taxon>
    </lineage>
</organism>
<accession>A0A364US56</accession>
<comment type="caution">
    <text evidence="6">The sequence shown here is derived from an EMBL/GenBank/DDBJ whole genome shotgun (WGS) entry which is preliminary data.</text>
</comment>
<proteinExistence type="inferred from homology"/>
<dbReference type="InterPro" id="IPR036129">
    <property type="entry name" value="Glycerate_kinase_sf"/>
</dbReference>
<protein>
    <submittedName>
        <fullName evidence="6">Glycerate kinase</fullName>
        <ecNumber evidence="6">2.7.1.-</ecNumber>
    </submittedName>
</protein>
<dbReference type="PANTHER" id="PTHR21599">
    <property type="entry name" value="GLYCERATE KINASE"/>
    <property type="match status" value="1"/>
</dbReference>
<reference evidence="5 8" key="2">
    <citation type="submission" date="2018-08" db="EMBL/GenBank/DDBJ databases">
        <title>Murine metabolic-syndrome-specific gut microbial biobank.</title>
        <authorList>
            <person name="Liu C."/>
        </authorList>
    </citation>
    <scope>NUCLEOTIDE SEQUENCE [LARGE SCALE GENOMIC DNA]</scope>
    <source>
        <strain evidence="5 8">1XD21-27</strain>
    </source>
</reference>
<evidence type="ECO:0000256" key="2">
    <source>
        <dbReference type="ARBA" id="ARBA00022679"/>
    </source>
</evidence>
<dbReference type="EMBL" id="QSTD01000002">
    <property type="protein sequence ID" value="RGM31376.1"/>
    <property type="molecule type" value="Genomic_DNA"/>
</dbReference>
<dbReference type="RefSeq" id="WP_019236069.1">
    <property type="nucleotide sequence ID" value="NZ_CABMFV010000002.1"/>
</dbReference>
<evidence type="ECO:0000256" key="3">
    <source>
        <dbReference type="ARBA" id="ARBA00022777"/>
    </source>
</evidence>
<dbReference type="Gene3D" id="3.40.50.10350">
    <property type="entry name" value="Glycerate kinase, domain 1"/>
    <property type="match status" value="1"/>
</dbReference>
<keyword evidence="2 4" id="KW-0808">Transferase</keyword>
<dbReference type="Pfam" id="PF02595">
    <property type="entry name" value="Gly_kinase"/>
    <property type="match status" value="1"/>
</dbReference>
<dbReference type="Proteomes" id="UP000261016">
    <property type="component" value="Unassembled WGS sequence"/>
</dbReference>
<dbReference type="Gene3D" id="3.90.1510.10">
    <property type="entry name" value="Glycerate kinase, domain 2"/>
    <property type="match status" value="1"/>
</dbReference>
<evidence type="ECO:0000313" key="8">
    <source>
        <dbReference type="Proteomes" id="UP000481807"/>
    </source>
</evidence>
<dbReference type="InterPro" id="IPR018193">
    <property type="entry name" value="Glyc_kinase_flavodox-like_fold"/>
</dbReference>
<evidence type="ECO:0000313" key="5">
    <source>
        <dbReference type="EMBL" id="NBH30810.1"/>
    </source>
</evidence>
<dbReference type="GO" id="GO:0031388">
    <property type="term" value="P:organic acid phosphorylation"/>
    <property type="evidence" value="ECO:0007669"/>
    <property type="project" value="UniProtKB-UniRule"/>
</dbReference>
<reference evidence="6 7" key="1">
    <citation type="submission" date="2018-08" db="EMBL/GenBank/DDBJ databases">
        <title>A genome reference for cultivated species of the human gut microbiota.</title>
        <authorList>
            <person name="Zou Y."/>
            <person name="Xue W."/>
            <person name="Luo G."/>
        </authorList>
    </citation>
    <scope>NUCLEOTIDE SEQUENCE [LARGE SCALE GENOMIC DNA]</scope>
    <source>
        <strain evidence="6 7">OM08-17AT</strain>
    </source>
</reference>
<dbReference type="InterPro" id="IPR004381">
    <property type="entry name" value="Glycerate_kinase"/>
</dbReference>
<dbReference type="AlphaFoldDB" id="A0A364US56"/>
<dbReference type="Proteomes" id="UP000481807">
    <property type="component" value="Unassembled WGS sequence"/>
</dbReference>